<dbReference type="InterPro" id="IPR050236">
    <property type="entry name" value="Ser_Thr_kinase_AGC"/>
</dbReference>
<feature type="binding site" evidence="10">
    <location>
        <position position="217"/>
    </location>
    <ligand>
        <name>ATP</name>
        <dbReference type="ChEBI" id="CHEBI:30616"/>
    </ligand>
</feature>
<dbReference type="FunFam" id="1.10.510.10:FF:000141">
    <property type="entry name" value="Non-specific serine/threonine protein kinase"/>
    <property type="match status" value="1"/>
</dbReference>
<dbReference type="Pfam" id="PF00433">
    <property type="entry name" value="Pkinase_C"/>
    <property type="match status" value="1"/>
</dbReference>
<dbReference type="InterPro" id="IPR000961">
    <property type="entry name" value="AGC-kinase_C"/>
</dbReference>
<dbReference type="Pfam" id="PF00069">
    <property type="entry name" value="Pkinase"/>
    <property type="match status" value="1"/>
</dbReference>
<evidence type="ECO:0000256" key="2">
    <source>
        <dbReference type="ARBA" id="ARBA00022527"/>
    </source>
</evidence>
<dbReference type="GO" id="GO:0005524">
    <property type="term" value="F:ATP binding"/>
    <property type="evidence" value="ECO:0007669"/>
    <property type="project" value="UniProtKB-UniRule"/>
</dbReference>
<dbReference type="FunFam" id="3.30.200.20:FF:000109">
    <property type="entry name" value="Non-specific serine/threonine protein kinase"/>
    <property type="match status" value="1"/>
</dbReference>
<comment type="caution">
    <text evidence="13">The sequence shown here is derived from an EMBL/GenBank/DDBJ whole genome shotgun (WGS) entry which is preliminary data.</text>
</comment>
<dbReference type="EC" id="2.7.11.1" evidence="1"/>
<evidence type="ECO:0000259" key="11">
    <source>
        <dbReference type="PROSITE" id="PS50011"/>
    </source>
</evidence>
<keyword evidence="4" id="KW-0808">Transferase</keyword>
<feature type="domain" description="AGC-kinase C-terminal" evidence="12">
    <location>
        <begin position="488"/>
        <end position="567"/>
    </location>
</feature>
<dbReference type="SUPFAM" id="SSF56112">
    <property type="entry name" value="Protein kinase-like (PK-like)"/>
    <property type="match status" value="1"/>
</dbReference>
<gene>
    <name evidence="13" type="ORF">Amon01_000752200</name>
</gene>
<sequence>MAIMGGIFGRTQKAEVEDLSRDVEALKFGPASTPSKAANQSYGGGAADNSYISFMSTTSSPNRSNMVNYNKENTPPANRLSYIQVPNSNLFGTPRSPQHSPTKLTRDFYNKANSAKTKRLVTVCQMYYLDYYCDMFDYVINRRQRLHQVEEGLSTIPAEERPQQWKTYVGRERAFLRKRRIKPKHKDFNIITQVGQGGYGQVFLARKKDTKEMCALKVLSKKLLTKTDETRHVLTERDILTNTRSEWLVKLYYAFQDSESVYLAMEFVPGGDFRTLLNNAGYLIPQHARFYMSEMMAAVNSLHELGYTHRDLKPENFLIDAKGHIKLTDFGLAAGSVSTDRIESMKLRLNQVKDLEYKPKERTLTERQQMYKSLRAKDIHFAHSIVGSPDYMALEVLEGKPYDYTVDYWSLGCMLFEAIVGYTPFSGGSSDETYHNLKRWKDVLKRPRYEDGRYVFSDRTWQLITRLIAAPNERLRSFKQVMSMPYFSEVNWASLRERVPPFTPQLDDEEDAGYFDDFTNEADMAKYKEVLAKRANDERIAHNSIKADHKSFVGFTFKHKANPSTNPNNILSPILMNVGNAAGERDYNRYNEPFGTLY</sequence>
<dbReference type="AlphaFoldDB" id="A0A9W6Z3H1"/>
<dbReference type="PROSITE" id="PS50011">
    <property type="entry name" value="PROTEIN_KINASE_DOM"/>
    <property type="match status" value="1"/>
</dbReference>
<evidence type="ECO:0000313" key="14">
    <source>
        <dbReference type="Proteomes" id="UP001165063"/>
    </source>
</evidence>
<evidence type="ECO:0000256" key="9">
    <source>
        <dbReference type="ARBA" id="ARBA00048679"/>
    </source>
</evidence>
<dbReference type="PROSITE" id="PS51285">
    <property type="entry name" value="AGC_KINASE_CTER"/>
    <property type="match status" value="1"/>
</dbReference>
<evidence type="ECO:0000256" key="4">
    <source>
        <dbReference type="ARBA" id="ARBA00022679"/>
    </source>
</evidence>
<keyword evidence="3" id="KW-0597">Phosphoprotein</keyword>
<dbReference type="PROSITE" id="PS00108">
    <property type="entry name" value="PROTEIN_KINASE_ST"/>
    <property type="match status" value="1"/>
</dbReference>
<dbReference type="Gene3D" id="1.10.510.10">
    <property type="entry name" value="Transferase(Phosphotransferase) domain 1"/>
    <property type="match status" value="1"/>
</dbReference>
<reference evidence="13" key="1">
    <citation type="submission" date="2023-04" db="EMBL/GenBank/DDBJ databases">
        <title>Ambrosiozyma monospora NBRC 1965.</title>
        <authorList>
            <person name="Ichikawa N."/>
            <person name="Sato H."/>
            <person name="Tonouchi N."/>
        </authorList>
    </citation>
    <scope>NUCLEOTIDE SEQUENCE</scope>
    <source>
        <strain evidence="13">NBRC 1965</strain>
    </source>
</reference>
<dbReference type="PROSITE" id="PS00107">
    <property type="entry name" value="PROTEIN_KINASE_ATP"/>
    <property type="match status" value="1"/>
</dbReference>
<keyword evidence="7 10" id="KW-0067">ATP-binding</keyword>
<dbReference type="InterPro" id="IPR017892">
    <property type="entry name" value="Pkinase_C"/>
</dbReference>
<dbReference type="EMBL" id="BSXU01005634">
    <property type="protein sequence ID" value="GMG55191.1"/>
    <property type="molecule type" value="Genomic_DNA"/>
</dbReference>
<evidence type="ECO:0000256" key="7">
    <source>
        <dbReference type="ARBA" id="ARBA00022840"/>
    </source>
</evidence>
<dbReference type="OrthoDB" id="18472at2759"/>
<keyword evidence="5 10" id="KW-0547">Nucleotide-binding</keyword>
<name>A0A9W6Z3H1_AMBMO</name>
<organism evidence="13 14">
    <name type="scientific">Ambrosiozyma monospora</name>
    <name type="common">Yeast</name>
    <name type="synonym">Endomycopsis monosporus</name>
    <dbReference type="NCBI Taxonomy" id="43982"/>
    <lineage>
        <taxon>Eukaryota</taxon>
        <taxon>Fungi</taxon>
        <taxon>Dikarya</taxon>
        <taxon>Ascomycota</taxon>
        <taxon>Saccharomycotina</taxon>
        <taxon>Pichiomycetes</taxon>
        <taxon>Pichiales</taxon>
        <taxon>Pichiaceae</taxon>
        <taxon>Ambrosiozyma</taxon>
    </lineage>
</organism>
<evidence type="ECO:0000256" key="6">
    <source>
        <dbReference type="ARBA" id="ARBA00022777"/>
    </source>
</evidence>
<evidence type="ECO:0000256" key="1">
    <source>
        <dbReference type="ARBA" id="ARBA00012513"/>
    </source>
</evidence>
<keyword evidence="2" id="KW-0723">Serine/threonine-protein kinase</keyword>
<dbReference type="Gene3D" id="3.30.200.20">
    <property type="entry name" value="Phosphorylase Kinase, domain 1"/>
    <property type="match status" value="1"/>
</dbReference>
<dbReference type="GO" id="GO:0004674">
    <property type="term" value="F:protein serine/threonine kinase activity"/>
    <property type="evidence" value="ECO:0007669"/>
    <property type="project" value="UniProtKB-KW"/>
</dbReference>
<dbReference type="PANTHER" id="PTHR24356:SF417">
    <property type="entry name" value="CELL CYCLE PROTEIN KINASE DBF2-RELATED"/>
    <property type="match status" value="1"/>
</dbReference>
<feature type="domain" description="Protein kinase" evidence="11">
    <location>
        <begin position="188"/>
        <end position="487"/>
    </location>
</feature>
<dbReference type="InterPro" id="IPR017441">
    <property type="entry name" value="Protein_kinase_ATP_BS"/>
</dbReference>
<comment type="catalytic activity">
    <reaction evidence="9">
        <text>L-seryl-[protein] + ATP = O-phospho-L-seryl-[protein] + ADP + H(+)</text>
        <dbReference type="Rhea" id="RHEA:17989"/>
        <dbReference type="Rhea" id="RHEA-COMP:9863"/>
        <dbReference type="Rhea" id="RHEA-COMP:11604"/>
        <dbReference type="ChEBI" id="CHEBI:15378"/>
        <dbReference type="ChEBI" id="CHEBI:29999"/>
        <dbReference type="ChEBI" id="CHEBI:30616"/>
        <dbReference type="ChEBI" id="CHEBI:83421"/>
        <dbReference type="ChEBI" id="CHEBI:456216"/>
        <dbReference type="EC" id="2.7.11.1"/>
    </reaction>
</comment>
<dbReference type="GO" id="GO:0005816">
    <property type="term" value="C:spindle pole body"/>
    <property type="evidence" value="ECO:0007669"/>
    <property type="project" value="TreeGrafter"/>
</dbReference>
<proteinExistence type="predicted"/>
<dbReference type="GO" id="GO:0035556">
    <property type="term" value="P:intracellular signal transduction"/>
    <property type="evidence" value="ECO:0007669"/>
    <property type="project" value="TreeGrafter"/>
</dbReference>
<protein>
    <recommendedName>
        <fullName evidence="1">non-specific serine/threonine protein kinase</fullName>
        <ecNumber evidence="1">2.7.11.1</ecNumber>
    </recommendedName>
</protein>
<accession>A0A9W6Z3H1</accession>
<evidence type="ECO:0000259" key="12">
    <source>
        <dbReference type="PROSITE" id="PS51285"/>
    </source>
</evidence>
<dbReference type="InterPro" id="IPR008271">
    <property type="entry name" value="Ser/Thr_kinase_AS"/>
</dbReference>
<dbReference type="FunFam" id="1.10.510.10:FF:000319">
    <property type="entry name" value="Non-specific serine/threonine protein kinase"/>
    <property type="match status" value="1"/>
</dbReference>
<evidence type="ECO:0000313" key="13">
    <source>
        <dbReference type="EMBL" id="GMG55191.1"/>
    </source>
</evidence>
<dbReference type="GO" id="GO:0030447">
    <property type="term" value="P:filamentous growth"/>
    <property type="evidence" value="ECO:0007669"/>
    <property type="project" value="UniProtKB-ARBA"/>
</dbReference>
<dbReference type="InterPro" id="IPR011009">
    <property type="entry name" value="Kinase-like_dom_sf"/>
</dbReference>
<evidence type="ECO:0000256" key="10">
    <source>
        <dbReference type="PROSITE-ProRule" id="PRU10141"/>
    </source>
</evidence>
<keyword evidence="6" id="KW-0418">Kinase</keyword>
<dbReference type="CDD" id="cd21776">
    <property type="entry name" value="MobB_Sid2p-like"/>
    <property type="match status" value="1"/>
</dbReference>
<dbReference type="Proteomes" id="UP001165063">
    <property type="component" value="Unassembled WGS sequence"/>
</dbReference>
<evidence type="ECO:0000256" key="5">
    <source>
        <dbReference type="ARBA" id="ARBA00022741"/>
    </source>
</evidence>
<dbReference type="PANTHER" id="PTHR24356">
    <property type="entry name" value="SERINE/THREONINE-PROTEIN KINASE"/>
    <property type="match status" value="1"/>
</dbReference>
<keyword evidence="14" id="KW-1185">Reference proteome</keyword>
<comment type="catalytic activity">
    <reaction evidence="8">
        <text>L-threonyl-[protein] + ATP = O-phospho-L-threonyl-[protein] + ADP + H(+)</text>
        <dbReference type="Rhea" id="RHEA:46608"/>
        <dbReference type="Rhea" id="RHEA-COMP:11060"/>
        <dbReference type="Rhea" id="RHEA-COMP:11605"/>
        <dbReference type="ChEBI" id="CHEBI:15378"/>
        <dbReference type="ChEBI" id="CHEBI:30013"/>
        <dbReference type="ChEBI" id="CHEBI:30616"/>
        <dbReference type="ChEBI" id="CHEBI:61977"/>
        <dbReference type="ChEBI" id="CHEBI:456216"/>
        <dbReference type="EC" id="2.7.11.1"/>
    </reaction>
</comment>
<dbReference type="SMART" id="SM00133">
    <property type="entry name" value="S_TK_X"/>
    <property type="match status" value="1"/>
</dbReference>
<evidence type="ECO:0000256" key="8">
    <source>
        <dbReference type="ARBA" id="ARBA00047899"/>
    </source>
</evidence>
<dbReference type="SMART" id="SM00220">
    <property type="entry name" value="S_TKc"/>
    <property type="match status" value="1"/>
</dbReference>
<evidence type="ECO:0000256" key="3">
    <source>
        <dbReference type="ARBA" id="ARBA00022553"/>
    </source>
</evidence>
<dbReference type="InterPro" id="IPR000719">
    <property type="entry name" value="Prot_kinase_dom"/>
</dbReference>
<dbReference type="CDD" id="cd05600">
    <property type="entry name" value="STKc_Sid2p_like"/>
    <property type="match status" value="1"/>
</dbReference>